<keyword evidence="2" id="KW-1185">Reference proteome</keyword>
<proteinExistence type="predicted"/>
<protein>
    <submittedName>
        <fullName evidence="1">Uncharacterized protein</fullName>
    </submittedName>
</protein>
<dbReference type="Proteomes" id="UP001165960">
    <property type="component" value="Unassembled WGS sequence"/>
</dbReference>
<name>A0ACC2RT00_9FUNG</name>
<accession>A0ACC2RT00</accession>
<comment type="caution">
    <text evidence="1">The sequence shown here is derived from an EMBL/GenBank/DDBJ whole genome shotgun (WGS) entry which is preliminary data.</text>
</comment>
<evidence type="ECO:0000313" key="1">
    <source>
        <dbReference type="EMBL" id="KAJ9053192.1"/>
    </source>
</evidence>
<gene>
    <name evidence="1" type="ORF">DSO57_1026670</name>
</gene>
<sequence length="196" mass="22409">MYTSMYYILTYFAGSFGRYNIHTKVFCWLMTVHPIVTALTGLKFTNLLPYILQVVPIITGYYNRGPGRIIKYIPDQNTYLVKSQGTKTPVVKKYHRTCLRPRKEEHSTRLVLASQQLQKHQAAAVDKAPPDVPENILRRGVKDLDVQAFWIPPTYSTSSHFLIWCPSNILFDIPGMVTKQYHLTIQVSSGLNPSCT</sequence>
<reference evidence="1" key="1">
    <citation type="submission" date="2022-04" db="EMBL/GenBank/DDBJ databases">
        <title>Genome of the entomopathogenic fungus Entomophthora muscae.</title>
        <authorList>
            <person name="Elya C."/>
            <person name="Lovett B.R."/>
            <person name="Lee E."/>
            <person name="Macias A.M."/>
            <person name="Hajek A.E."/>
            <person name="De Bivort B.L."/>
            <person name="Kasson M.T."/>
            <person name="De Fine Licht H.H."/>
            <person name="Stajich J.E."/>
        </authorList>
    </citation>
    <scope>NUCLEOTIDE SEQUENCE</scope>
    <source>
        <strain evidence="1">Berkeley</strain>
    </source>
</reference>
<evidence type="ECO:0000313" key="2">
    <source>
        <dbReference type="Proteomes" id="UP001165960"/>
    </source>
</evidence>
<organism evidence="1 2">
    <name type="scientific">Entomophthora muscae</name>
    <dbReference type="NCBI Taxonomy" id="34485"/>
    <lineage>
        <taxon>Eukaryota</taxon>
        <taxon>Fungi</taxon>
        <taxon>Fungi incertae sedis</taxon>
        <taxon>Zoopagomycota</taxon>
        <taxon>Entomophthoromycotina</taxon>
        <taxon>Entomophthoromycetes</taxon>
        <taxon>Entomophthorales</taxon>
        <taxon>Entomophthoraceae</taxon>
        <taxon>Entomophthora</taxon>
    </lineage>
</organism>
<dbReference type="EMBL" id="QTSX02006547">
    <property type="protein sequence ID" value="KAJ9053192.1"/>
    <property type="molecule type" value="Genomic_DNA"/>
</dbReference>